<dbReference type="Proteomes" id="UP001558613">
    <property type="component" value="Unassembled WGS sequence"/>
</dbReference>
<dbReference type="EMBL" id="JAYMGO010000025">
    <property type="protein sequence ID" value="KAL1248027.1"/>
    <property type="molecule type" value="Genomic_DNA"/>
</dbReference>
<reference evidence="1 2" key="1">
    <citation type="submission" date="2023-09" db="EMBL/GenBank/DDBJ databases">
        <authorList>
            <person name="Wang M."/>
        </authorList>
    </citation>
    <scope>NUCLEOTIDE SEQUENCE [LARGE SCALE GENOMIC DNA]</scope>
    <source>
        <strain evidence="1">GT-2023</strain>
        <tissue evidence="1">Liver</tissue>
    </source>
</reference>
<organism evidence="1 2">
    <name type="scientific">Cirrhinus molitorella</name>
    <name type="common">mud carp</name>
    <dbReference type="NCBI Taxonomy" id="172907"/>
    <lineage>
        <taxon>Eukaryota</taxon>
        <taxon>Metazoa</taxon>
        <taxon>Chordata</taxon>
        <taxon>Craniata</taxon>
        <taxon>Vertebrata</taxon>
        <taxon>Euteleostomi</taxon>
        <taxon>Actinopterygii</taxon>
        <taxon>Neopterygii</taxon>
        <taxon>Teleostei</taxon>
        <taxon>Ostariophysi</taxon>
        <taxon>Cypriniformes</taxon>
        <taxon>Cyprinidae</taxon>
        <taxon>Labeoninae</taxon>
        <taxon>Labeonini</taxon>
        <taxon>Cirrhinus</taxon>
    </lineage>
</organism>
<evidence type="ECO:0000313" key="1">
    <source>
        <dbReference type="EMBL" id="KAL1248027.1"/>
    </source>
</evidence>
<accession>A0ABR3L594</accession>
<sequence>MNKTLLLSLSLSLSGALCWLRGEGALFLLLLLCSPLPYRKIKDGGHRRRETRRAADARKVSAPPPCRLPGSVCGCGCSLVLSSCRFLNDAEKARGSHTLSVSLPSAALHNNRSVRAAGRTTALSGGGICALAGGNMSRLSLCASLCSPPHFSAPSVSLRHPVSQGNAALSLSLSPPILQLLSFSSCCWFLFNILCSRPLSVCLSDSRWVMGLH</sequence>
<evidence type="ECO:0000313" key="2">
    <source>
        <dbReference type="Proteomes" id="UP001558613"/>
    </source>
</evidence>
<protein>
    <recommendedName>
        <fullName evidence="3">Secreted protein</fullName>
    </recommendedName>
</protein>
<name>A0ABR3L594_9TELE</name>
<proteinExistence type="predicted"/>
<keyword evidence="2" id="KW-1185">Reference proteome</keyword>
<evidence type="ECO:0008006" key="3">
    <source>
        <dbReference type="Google" id="ProtNLM"/>
    </source>
</evidence>
<comment type="caution">
    <text evidence="1">The sequence shown here is derived from an EMBL/GenBank/DDBJ whole genome shotgun (WGS) entry which is preliminary data.</text>
</comment>
<gene>
    <name evidence="1" type="ORF">QQF64_023403</name>
</gene>